<keyword evidence="3" id="KW-0238">DNA-binding</keyword>
<dbReference type="EMBL" id="FOVK01000005">
    <property type="protein sequence ID" value="SFN77211.1"/>
    <property type="molecule type" value="Genomic_DNA"/>
</dbReference>
<dbReference type="SUPFAM" id="SSF47413">
    <property type="entry name" value="lambda repressor-like DNA-binding domains"/>
    <property type="match status" value="1"/>
</dbReference>
<evidence type="ECO:0000256" key="4">
    <source>
        <dbReference type="ARBA" id="ARBA00023163"/>
    </source>
</evidence>
<dbReference type="Gene3D" id="3.40.50.2300">
    <property type="match status" value="2"/>
</dbReference>
<name>A0A1I5BS53_9CLOT</name>
<dbReference type="Proteomes" id="UP000181899">
    <property type="component" value="Unassembled WGS sequence"/>
</dbReference>
<dbReference type="PRINTS" id="PR00036">
    <property type="entry name" value="HTHLACI"/>
</dbReference>
<evidence type="ECO:0000313" key="7">
    <source>
        <dbReference type="Proteomes" id="UP000181899"/>
    </source>
</evidence>
<evidence type="ECO:0000313" key="6">
    <source>
        <dbReference type="EMBL" id="SFN77211.1"/>
    </source>
</evidence>
<dbReference type="InterPro" id="IPR028082">
    <property type="entry name" value="Peripla_BP_I"/>
</dbReference>
<protein>
    <submittedName>
        <fullName evidence="6">Transcriptional regulator, LacI family</fullName>
    </submittedName>
</protein>
<dbReference type="AlphaFoldDB" id="A0A1I5BS53"/>
<dbReference type="Pfam" id="PF13377">
    <property type="entry name" value="Peripla_BP_3"/>
    <property type="match status" value="1"/>
</dbReference>
<dbReference type="PANTHER" id="PTHR30146:SF148">
    <property type="entry name" value="HTH-TYPE TRANSCRIPTIONAL REPRESSOR PURR-RELATED"/>
    <property type="match status" value="1"/>
</dbReference>
<dbReference type="SUPFAM" id="SSF53822">
    <property type="entry name" value="Periplasmic binding protein-like I"/>
    <property type="match status" value="1"/>
</dbReference>
<dbReference type="PROSITE" id="PS50932">
    <property type="entry name" value="HTH_LACI_2"/>
    <property type="match status" value="1"/>
</dbReference>
<keyword evidence="7" id="KW-1185">Reference proteome</keyword>
<dbReference type="CDD" id="cd01392">
    <property type="entry name" value="HTH_LacI"/>
    <property type="match status" value="1"/>
</dbReference>
<dbReference type="InterPro" id="IPR046335">
    <property type="entry name" value="LacI/GalR-like_sensor"/>
</dbReference>
<dbReference type="STRING" id="398199.SAMN05421804_102244"/>
<keyword evidence="1" id="KW-0678">Repressor</keyword>
<dbReference type="SMART" id="SM00354">
    <property type="entry name" value="HTH_LACI"/>
    <property type="match status" value="1"/>
</dbReference>
<dbReference type="OrthoDB" id="369222at2"/>
<proteinExistence type="predicted"/>
<dbReference type="RefSeq" id="WP_074911991.1">
    <property type="nucleotide sequence ID" value="NZ_FOVK01000005.1"/>
</dbReference>
<evidence type="ECO:0000256" key="2">
    <source>
        <dbReference type="ARBA" id="ARBA00023015"/>
    </source>
</evidence>
<keyword evidence="4" id="KW-0804">Transcription</keyword>
<dbReference type="Gene3D" id="1.10.260.40">
    <property type="entry name" value="lambda repressor-like DNA-binding domains"/>
    <property type="match status" value="1"/>
</dbReference>
<dbReference type="InterPro" id="IPR010982">
    <property type="entry name" value="Lambda_DNA-bd_dom_sf"/>
</dbReference>
<reference evidence="6 7" key="1">
    <citation type="submission" date="2016-10" db="EMBL/GenBank/DDBJ databases">
        <authorList>
            <person name="de Groot N.N."/>
        </authorList>
    </citation>
    <scope>NUCLEOTIDE SEQUENCE [LARGE SCALE GENOMIC DNA]</scope>
    <source>
        <strain evidence="6 7">ML2</strain>
    </source>
</reference>
<dbReference type="GO" id="GO:0000976">
    <property type="term" value="F:transcription cis-regulatory region binding"/>
    <property type="evidence" value="ECO:0007669"/>
    <property type="project" value="TreeGrafter"/>
</dbReference>
<organism evidence="6 7">
    <name type="scientific">Proteiniclasticum ruminis</name>
    <dbReference type="NCBI Taxonomy" id="398199"/>
    <lineage>
        <taxon>Bacteria</taxon>
        <taxon>Bacillati</taxon>
        <taxon>Bacillota</taxon>
        <taxon>Clostridia</taxon>
        <taxon>Eubacteriales</taxon>
        <taxon>Clostridiaceae</taxon>
        <taxon>Proteiniclasticum</taxon>
    </lineage>
</organism>
<dbReference type="InterPro" id="IPR000843">
    <property type="entry name" value="HTH_LacI"/>
</dbReference>
<keyword evidence="2" id="KW-0805">Transcription regulation</keyword>
<evidence type="ECO:0000259" key="5">
    <source>
        <dbReference type="PROSITE" id="PS50932"/>
    </source>
</evidence>
<dbReference type="PANTHER" id="PTHR30146">
    <property type="entry name" value="LACI-RELATED TRANSCRIPTIONAL REPRESSOR"/>
    <property type="match status" value="1"/>
</dbReference>
<evidence type="ECO:0000256" key="1">
    <source>
        <dbReference type="ARBA" id="ARBA00022491"/>
    </source>
</evidence>
<accession>A0A1I5BS53</accession>
<dbReference type="GO" id="GO:0003700">
    <property type="term" value="F:DNA-binding transcription factor activity"/>
    <property type="evidence" value="ECO:0007669"/>
    <property type="project" value="TreeGrafter"/>
</dbReference>
<evidence type="ECO:0000256" key="3">
    <source>
        <dbReference type="ARBA" id="ARBA00023125"/>
    </source>
</evidence>
<gene>
    <name evidence="6" type="ORF">SAMN04488695_10523</name>
</gene>
<sequence length="335" mass="37492">MSVTMKDIARRCGISVATVSKVLNDKDADVSEVTRELVKRTSKEMGYVVNTLARSMKTKNTKTLGIMMPDIKNAFYTDICRGAEDMAMKNGYSLFLCNTDDKIEKEIHYLEKLMEKQVDGIIIIASMERNTKMEEIQKVSVPFAVLNNNTHYPGCSVRVVVDNENGMREAVNHLASLGHRRIFYLTGRTVLPFHKDRVNGYKEGLADWSIPYDEHLLGSTEFSMEAAKCFFKLHGLPQGVTAICTGNDLMAQGVLQWAHEEGLKVPEDLSVVGYDDSIFSRISAPKLTTVHQQSYRSGELLVEELLKQIEGENRPKTVYLTSSLMARGSTGPAPR</sequence>
<dbReference type="CDD" id="cd06267">
    <property type="entry name" value="PBP1_LacI_sugar_binding-like"/>
    <property type="match status" value="1"/>
</dbReference>
<feature type="domain" description="HTH lacI-type" evidence="5">
    <location>
        <begin position="3"/>
        <end position="58"/>
    </location>
</feature>
<dbReference type="Pfam" id="PF00356">
    <property type="entry name" value="LacI"/>
    <property type="match status" value="1"/>
</dbReference>